<feature type="transmembrane region" description="Helical" evidence="6">
    <location>
        <begin position="225"/>
        <end position="252"/>
    </location>
</feature>
<reference evidence="7" key="1">
    <citation type="journal article" date="2021" name="PeerJ">
        <title>Extensive microbial diversity within the chicken gut microbiome revealed by metagenomics and culture.</title>
        <authorList>
            <person name="Gilroy R."/>
            <person name="Ravi A."/>
            <person name="Getino M."/>
            <person name="Pursley I."/>
            <person name="Horton D.L."/>
            <person name="Alikhan N.F."/>
            <person name="Baker D."/>
            <person name="Gharbi K."/>
            <person name="Hall N."/>
            <person name="Watson M."/>
            <person name="Adriaenssens E.M."/>
            <person name="Foster-Nyarko E."/>
            <person name="Jarju S."/>
            <person name="Secka A."/>
            <person name="Antonio M."/>
            <person name="Oren A."/>
            <person name="Chaudhuri R.R."/>
            <person name="La Ragione R."/>
            <person name="Hildebrand F."/>
            <person name="Pallen M.J."/>
        </authorList>
    </citation>
    <scope>NUCLEOTIDE SEQUENCE</scope>
    <source>
        <strain evidence="7">G4-2901</strain>
    </source>
</reference>
<feature type="transmembrane region" description="Helical" evidence="6">
    <location>
        <begin position="289"/>
        <end position="310"/>
    </location>
</feature>
<evidence type="ECO:0000313" key="8">
    <source>
        <dbReference type="Proteomes" id="UP000783796"/>
    </source>
</evidence>
<evidence type="ECO:0000256" key="5">
    <source>
        <dbReference type="ARBA" id="ARBA00023136"/>
    </source>
</evidence>
<comment type="caution">
    <text evidence="7">The sequence shown here is derived from an EMBL/GenBank/DDBJ whole genome shotgun (WGS) entry which is preliminary data.</text>
</comment>
<reference evidence="7" key="2">
    <citation type="submission" date="2021-04" db="EMBL/GenBank/DDBJ databases">
        <authorList>
            <person name="Gilroy R."/>
        </authorList>
    </citation>
    <scope>NUCLEOTIDE SEQUENCE</scope>
    <source>
        <strain evidence="7">G4-2901</strain>
    </source>
</reference>
<dbReference type="GO" id="GO:0005886">
    <property type="term" value="C:plasma membrane"/>
    <property type="evidence" value="ECO:0007669"/>
    <property type="project" value="UniProtKB-SubCell"/>
</dbReference>
<dbReference type="PANTHER" id="PTHR39087">
    <property type="entry name" value="UPF0104 MEMBRANE PROTEIN MJ1595"/>
    <property type="match status" value="1"/>
</dbReference>
<feature type="transmembrane region" description="Helical" evidence="6">
    <location>
        <begin position="7"/>
        <end position="28"/>
    </location>
</feature>
<dbReference type="PANTHER" id="PTHR39087:SF2">
    <property type="entry name" value="UPF0104 MEMBRANE PROTEIN MJ1595"/>
    <property type="match status" value="1"/>
</dbReference>
<dbReference type="Proteomes" id="UP000783796">
    <property type="component" value="Unassembled WGS sequence"/>
</dbReference>
<keyword evidence="5 6" id="KW-0472">Membrane</keyword>
<protein>
    <submittedName>
        <fullName evidence="7">Flippase-like domain-containing protein</fullName>
    </submittedName>
</protein>
<evidence type="ECO:0000256" key="2">
    <source>
        <dbReference type="ARBA" id="ARBA00022475"/>
    </source>
</evidence>
<feature type="transmembrane region" description="Helical" evidence="6">
    <location>
        <begin position="258"/>
        <end position="277"/>
    </location>
</feature>
<feature type="transmembrane region" description="Helical" evidence="6">
    <location>
        <begin position="120"/>
        <end position="147"/>
    </location>
</feature>
<dbReference type="InterPro" id="IPR022791">
    <property type="entry name" value="L-PG_synthase/AglD"/>
</dbReference>
<keyword evidence="2" id="KW-1003">Cell membrane</keyword>
<name>A0A948TCH8_9BACT</name>
<proteinExistence type="predicted"/>
<evidence type="ECO:0000313" key="7">
    <source>
        <dbReference type="EMBL" id="MBU3838389.1"/>
    </source>
</evidence>
<sequence length="330" mass="37989">MKSKFRNIFFVIGVVAIVIMLFGMDMTYEDVVSCLRKAGIWFPVLLLLWMFIYAINAGAWYAIICNGLNGVKVPFMKVFKYTITGFALNSTTPVGLMGGEPYRIMELKPYVGIEKASSSVILYVMMHIFSHFCFWLFSLLIYILSYYNQINRTYVIIMSIFVVACMIGIYFFIKGYRSGMVMKLMRFLQRMPFIKNKITKLIEKKEETFVQIDNQIKDLYRNNKYTFFTSLSLEFISRVVSCLEVYIILLIFSTDASFFDSILILAFTSLFANLMFFSPMQLGAREGGFVMSVALLSIPYSYGVFMALLIRIREVVCVIIGIALMKIGNK</sequence>
<evidence type="ECO:0000256" key="6">
    <source>
        <dbReference type="SAM" id="Phobius"/>
    </source>
</evidence>
<accession>A0A948TCH8</accession>
<dbReference type="EMBL" id="JAHLFW010000074">
    <property type="protein sequence ID" value="MBU3838389.1"/>
    <property type="molecule type" value="Genomic_DNA"/>
</dbReference>
<feature type="transmembrane region" description="Helical" evidence="6">
    <location>
        <begin position="40"/>
        <end position="63"/>
    </location>
</feature>
<keyword evidence="4 6" id="KW-1133">Transmembrane helix</keyword>
<dbReference type="AlphaFoldDB" id="A0A948TCH8"/>
<keyword evidence="3 6" id="KW-0812">Transmembrane</keyword>
<organism evidence="7 8">
    <name type="scientific">Candidatus Phocaeicola faecigallinarum</name>
    <dbReference type="NCBI Taxonomy" id="2838732"/>
    <lineage>
        <taxon>Bacteria</taxon>
        <taxon>Pseudomonadati</taxon>
        <taxon>Bacteroidota</taxon>
        <taxon>Bacteroidia</taxon>
        <taxon>Bacteroidales</taxon>
        <taxon>Bacteroidaceae</taxon>
        <taxon>Phocaeicola</taxon>
    </lineage>
</organism>
<evidence type="ECO:0000256" key="4">
    <source>
        <dbReference type="ARBA" id="ARBA00022989"/>
    </source>
</evidence>
<comment type="subcellular location">
    <subcellularLocation>
        <location evidence="1">Cell membrane</location>
        <topology evidence="1">Multi-pass membrane protein</topology>
    </subcellularLocation>
</comment>
<evidence type="ECO:0000256" key="3">
    <source>
        <dbReference type="ARBA" id="ARBA00022692"/>
    </source>
</evidence>
<feature type="transmembrane region" description="Helical" evidence="6">
    <location>
        <begin position="153"/>
        <end position="173"/>
    </location>
</feature>
<dbReference type="Pfam" id="PF03706">
    <property type="entry name" value="LPG_synthase_TM"/>
    <property type="match status" value="1"/>
</dbReference>
<evidence type="ECO:0000256" key="1">
    <source>
        <dbReference type="ARBA" id="ARBA00004651"/>
    </source>
</evidence>
<gene>
    <name evidence="7" type="ORF">H9777_08790</name>
</gene>